<protein>
    <recommendedName>
        <fullName evidence="3">F5/8 type C domain-containing protein</fullName>
    </recommendedName>
</protein>
<dbReference type="Proteomes" id="UP000663869">
    <property type="component" value="Unassembled WGS sequence"/>
</dbReference>
<dbReference type="Gene3D" id="2.60.120.260">
    <property type="entry name" value="Galactose-binding domain-like"/>
    <property type="match status" value="1"/>
</dbReference>
<dbReference type="SUPFAM" id="SSF49785">
    <property type="entry name" value="Galactose-binding domain-like"/>
    <property type="match status" value="1"/>
</dbReference>
<dbReference type="AlphaFoldDB" id="A0A818TWU6"/>
<dbReference type="EMBL" id="CAJNYU010003575">
    <property type="protein sequence ID" value="CAF3683267.1"/>
    <property type="molecule type" value="Genomic_DNA"/>
</dbReference>
<evidence type="ECO:0000313" key="2">
    <source>
        <dbReference type="Proteomes" id="UP000663869"/>
    </source>
</evidence>
<gene>
    <name evidence="1" type="ORF">FME351_LOCUS26523</name>
</gene>
<reference evidence="1" key="1">
    <citation type="submission" date="2021-02" db="EMBL/GenBank/DDBJ databases">
        <authorList>
            <person name="Nowell W R."/>
        </authorList>
    </citation>
    <scope>NUCLEOTIDE SEQUENCE</scope>
</reference>
<sequence length="170" mass="18111">MPMNDGAVSIIIALIRSRVSLFLEMRDLYSIVNVLALSTLGTVTASGFYSAAGSASVQGDYVTDRAQGGGFNAGGIAPQWIEIDLPSAYSIYSVCLSVGQNPNGATLHEIYMGTSSTTLSLVTTWNSYTSSGEWLKTTYNPMVTGITAIRVSTVSSPSWVAWNKFLIYGV</sequence>
<evidence type="ECO:0000313" key="1">
    <source>
        <dbReference type="EMBL" id="CAF3683267.1"/>
    </source>
</evidence>
<evidence type="ECO:0008006" key="3">
    <source>
        <dbReference type="Google" id="ProtNLM"/>
    </source>
</evidence>
<dbReference type="InterPro" id="IPR008979">
    <property type="entry name" value="Galactose-bd-like_sf"/>
</dbReference>
<name>A0A818TWU6_9BILA</name>
<accession>A0A818TWU6</accession>
<proteinExistence type="predicted"/>
<comment type="caution">
    <text evidence="1">The sequence shown here is derived from an EMBL/GenBank/DDBJ whole genome shotgun (WGS) entry which is preliminary data.</text>
</comment>
<organism evidence="1 2">
    <name type="scientific">Rotaria socialis</name>
    <dbReference type="NCBI Taxonomy" id="392032"/>
    <lineage>
        <taxon>Eukaryota</taxon>
        <taxon>Metazoa</taxon>
        <taxon>Spiralia</taxon>
        <taxon>Gnathifera</taxon>
        <taxon>Rotifera</taxon>
        <taxon>Eurotatoria</taxon>
        <taxon>Bdelloidea</taxon>
        <taxon>Philodinida</taxon>
        <taxon>Philodinidae</taxon>
        <taxon>Rotaria</taxon>
    </lineage>
</organism>